<keyword evidence="3" id="KW-0479">Metal-binding</keyword>
<evidence type="ECO:0000256" key="6">
    <source>
        <dbReference type="ARBA" id="ARBA00023014"/>
    </source>
</evidence>
<proteinExistence type="predicted"/>
<keyword evidence="6" id="KW-0411">Iron-sulfur</keyword>
<keyword evidence="4" id="KW-0249">Electron transport</keyword>
<sequence>MAKIFYAAKESWTLSTKYYDVTNYGFFNANNHEAAIITRNLHDEVKRLGCKRLVLGECGHGSRANRWEGPNYLKKQYDFDVTTVVELIAEYIQSGKIKVDKSLNSQKYTIHDPCNLVRNGGLLKQIRFVVNESVSELVEMNPYGNDNFCCGGGGGQLAMSEYNERRIAIGKIKADQIKATGAKVVITPCHNCVDQLSQLNHTYKLGVQIKTIAEVVADALIINN</sequence>
<keyword evidence="2" id="KW-0004">4Fe-4S</keyword>
<dbReference type="GO" id="GO:0051539">
    <property type="term" value="F:4 iron, 4 sulfur cluster binding"/>
    <property type="evidence" value="ECO:0007669"/>
    <property type="project" value="UniProtKB-KW"/>
</dbReference>
<dbReference type="AlphaFoldDB" id="A0A645D3U0"/>
<reference evidence="8" key="1">
    <citation type="submission" date="2019-08" db="EMBL/GenBank/DDBJ databases">
        <authorList>
            <person name="Kucharzyk K."/>
            <person name="Murdoch R.W."/>
            <person name="Higgins S."/>
            <person name="Loffler F."/>
        </authorList>
    </citation>
    <scope>NUCLEOTIDE SEQUENCE</scope>
</reference>
<dbReference type="GO" id="GO:0046872">
    <property type="term" value="F:metal ion binding"/>
    <property type="evidence" value="ECO:0007669"/>
    <property type="project" value="UniProtKB-KW"/>
</dbReference>
<dbReference type="GO" id="GO:0016491">
    <property type="term" value="F:oxidoreductase activity"/>
    <property type="evidence" value="ECO:0007669"/>
    <property type="project" value="UniProtKB-ARBA"/>
</dbReference>
<evidence type="ECO:0000256" key="3">
    <source>
        <dbReference type="ARBA" id="ARBA00022723"/>
    </source>
</evidence>
<evidence type="ECO:0000259" key="7">
    <source>
        <dbReference type="Pfam" id="PF02754"/>
    </source>
</evidence>
<protein>
    <recommendedName>
        <fullName evidence="7">Cysteine-rich domain-containing protein</fullName>
    </recommendedName>
</protein>
<comment type="caution">
    <text evidence="8">The sequence shown here is derived from an EMBL/GenBank/DDBJ whole genome shotgun (WGS) entry which is preliminary data.</text>
</comment>
<keyword evidence="5" id="KW-0408">Iron</keyword>
<name>A0A645D3U0_9ZZZZ</name>
<accession>A0A645D3U0</accession>
<organism evidence="8">
    <name type="scientific">bioreactor metagenome</name>
    <dbReference type="NCBI Taxonomy" id="1076179"/>
    <lineage>
        <taxon>unclassified sequences</taxon>
        <taxon>metagenomes</taxon>
        <taxon>ecological metagenomes</taxon>
    </lineage>
</organism>
<evidence type="ECO:0000256" key="4">
    <source>
        <dbReference type="ARBA" id="ARBA00022982"/>
    </source>
</evidence>
<feature type="domain" description="Cysteine-rich" evidence="7">
    <location>
        <begin position="108"/>
        <end position="196"/>
    </location>
</feature>
<evidence type="ECO:0000256" key="2">
    <source>
        <dbReference type="ARBA" id="ARBA00022485"/>
    </source>
</evidence>
<gene>
    <name evidence="8" type="ORF">SDC9_130938</name>
</gene>
<evidence type="ECO:0000256" key="1">
    <source>
        <dbReference type="ARBA" id="ARBA00022448"/>
    </source>
</evidence>
<dbReference type="PANTHER" id="PTHR43551:SF1">
    <property type="entry name" value="HETERODISULFIDE REDUCTASE"/>
    <property type="match status" value="1"/>
</dbReference>
<dbReference type="EMBL" id="VSSQ01032568">
    <property type="protein sequence ID" value="MPM83869.1"/>
    <property type="molecule type" value="Genomic_DNA"/>
</dbReference>
<dbReference type="PANTHER" id="PTHR43551">
    <property type="entry name" value="FUMARATE REDUCTASE IRON-SULFUR SUBUNIT"/>
    <property type="match status" value="1"/>
</dbReference>
<dbReference type="InterPro" id="IPR004017">
    <property type="entry name" value="Cys_rich_dom"/>
</dbReference>
<keyword evidence="1" id="KW-0813">Transport</keyword>
<evidence type="ECO:0000256" key="5">
    <source>
        <dbReference type="ARBA" id="ARBA00023004"/>
    </source>
</evidence>
<evidence type="ECO:0000313" key="8">
    <source>
        <dbReference type="EMBL" id="MPM83869.1"/>
    </source>
</evidence>
<dbReference type="Pfam" id="PF02754">
    <property type="entry name" value="CCG"/>
    <property type="match status" value="1"/>
</dbReference>